<organism evidence="2 3">
    <name type="scientific">Leptospira ryugenii</name>
    <dbReference type="NCBI Taxonomy" id="1917863"/>
    <lineage>
        <taxon>Bacteria</taxon>
        <taxon>Pseudomonadati</taxon>
        <taxon>Spirochaetota</taxon>
        <taxon>Spirochaetia</taxon>
        <taxon>Leptospirales</taxon>
        <taxon>Leptospiraceae</taxon>
        <taxon>Leptospira</taxon>
    </lineage>
</organism>
<dbReference type="Pfam" id="PF00753">
    <property type="entry name" value="Lactamase_B"/>
    <property type="match status" value="1"/>
</dbReference>
<keyword evidence="2" id="KW-0378">Hydrolase</keyword>
<dbReference type="PANTHER" id="PTHR42951:SF22">
    <property type="entry name" value="METALLO BETA-LACTAMASE SUPERFAMILY LIPOPROTEIN"/>
    <property type="match status" value="1"/>
</dbReference>
<feature type="domain" description="Metallo-beta-lactamase" evidence="1">
    <location>
        <begin position="17"/>
        <end position="221"/>
    </location>
</feature>
<dbReference type="Proteomes" id="UP000245133">
    <property type="component" value="Unassembled WGS sequence"/>
</dbReference>
<dbReference type="SUPFAM" id="SSF56281">
    <property type="entry name" value="Metallo-hydrolase/oxidoreductase"/>
    <property type="match status" value="1"/>
</dbReference>
<gene>
    <name evidence="2" type="ORF">LPTSP4_21360</name>
</gene>
<accession>A0A2P2E145</accession>
<dbReference type="InterPro" id="IPR050855">
    <property type="entry name" value="NDM-1-like"/>
</dbReference>
<proteinExistence type="predicted"/>
<dbReference type="InterPro" id="IPR001279">
    <property type="entry name" value="Metallo-B-lactamas"/>
</dbReference>
<evidence type="ECO:0000313" key="2">
    <source>
        <dbReference type="EMBL" id="GBF50610.1"/>
    </source>
</evidence>
<dbReference type="AlphaFoldDB" id="A0A2P2E145"/>
<dbReference type="EMBL" id="BFBB01000005">
    <property type="protein sequence ID" value="GBF50610.1"/>
    <property type="molecule type" value="Genomic_DNA"/>
</dbReference>
<sequence length="311" mass="35218">MNDLITIDTEYAGMKSIAASFLLKEKEHGIVIETNTTHAIPRILEAMESQNIQREHLDYVIVTHVHLDHAGGAWSLLKACPNAILLCHPKTAKHLINPSHLIKSAKSVYGEETFFGLYGEIEPIPEARVRVMSDGEQFRWKSRNFRFLYTKGHANHHFCILDESDKRIYTGDSFGISYPHLSNGGRFIFPTTTPTDFDGEEALISLAKIVDSGAEAACLTHFGEIQNLRKHADDLEIGIKHCQTSLTLLDDLAPEERFPFLEKRMKEMIQNLAQRRNVLLSEKDWEVLDLDVNLNAQGLSYVFAKSKNTKD</sequence>
<name>A0A2P2E145_9LEPT</name>
<dbReference type="GO" id="GO:0016787">
    <property type="term" value="F:hydrolase activity"/>
    <property type="evidence" value="ECO:0007669"/>
    <property type="project" value="UniProtKB-KW"/>
</dbReference>
<reference evidence="2 3" key="1">
    <citation type="submission" date="2018-02" db="EMBL/GenBank/DDBJ databases">
        <title>Novel Leptospira species isolated from soil and water in Japan.</title>
        <authorList>
            <person name="Nakao R."/>
            <person name="Masuzawa T."/>
        </authorList>
    </citation>
    <scope>NUCLEOTIDE SEQUENCE [LARGE SCALE GENOMIC DNA]</scope>
    <source>
        <strain evidence="2 3">YH101</strain>
    </source>
</reference>
<dbReference type="PANTHER" id="PTHR42951">
    <property type="entry name" value="METALLO-BETA-LACTAMASE DOMAIN-CONTAINING"/>
    <property type="match status" value="1"/>
</dbReference>
<evidence type="ECO:0000313" key="3">
    <source>
        <dbReference type="Proteomes" id="UP000245133"/>
    </source>
</evidence>
<protein>
    <submittedName>
        <fullName evidence="2">Zinc-dependent hydrolase</fullName>
    </submittedName>
</protein>
<evidence type="ECO:0000259" key="1">
    <source>
        <dbReference type="SMART" id="SM00849"/>
    </source>
</evidence>
<dbReference type="Gene3D" id="3.60.15.10">
    <property type="entry name" value="Ribonuclease Z/Hydroxyacylglutathione hydrolase-like"/>
    <property type="match status" value="1"/>
</dbReference>
<dbReference type="CDD" id="cd07726">
    <property type="entry name" value="ST1585-like_MBL-fold"/>
    <property type="match status" value="1"/>
</dbReference>
<dbReference type="SMART" id="SM00849">
    <property type="entry name" value="Lactamase_B"/>
    <property type="match status" value="1"/>
</dbReference>
<dbReference type="InterPro" id="IPR037482">
    <property type="entry name" value="ST1585_MBL-fold"/>
</dbReference>
<keyword evidence="3" id="KW-1185">Reference proteome</keyword>
<comment type="caution">
    <text evidence="2">The sequence shown here is derived from an EMBL/GenBank/DDBJ whole genome shotgun (WGS) entry which is preliminary data.</text>
</comment>
<dbReference type="InterPro" id="IPR036866">
    <property type="entry name" value="RibonucZ/Hydroxyglut_hydro"/>
</dbReference>
<dbReference type="OrthoDB" id="9761531at2"/>